<dbReference type="GO" id="GO:0042242">
    <property type="term" value="F:cobyrinic acid a,c-diamide synthase activity"/>
    <property type="evidence" value="ECO:0007669"/>
    <property type="project" value="UniProtKB-UniRule"/>
</dbReference>
<dbReference type="SUPFAM" id="SSF52540">
    <property type="entry name" value="P-loop containing nucleoside triphosphate hydrolases"/>
    <property type="match status" value="1"/>
</dbReference>
<dbReference type="OrthoDB" id="8896at2157"/>
<evidence type="ECO:0000313" key="10">
    <source>
        <dbReference type="EMBL" id="AWR99506.1"/>
    </source>
</evidence>
<keyword evidence="11" id="KW-1185">Reference proteome</keyword>
<keyword evidence="7" id="KW-0169">Cobalamin biosynthesis</keyword>
<comment type="function">
    <text evidence="7">Catalyzes the ATP-dependent amidation of the two carboxylate groups at positions a and c of cobyrinate, using either L-glutamine or ammonia as the nitrogen source.</text>
</comment>
<dbReference type="InterPro" id="IPR011698">
    <property type="entry name" value="GATase_3"/>
</dbReference>
<protein>
    <recommendedName>
        <fullName evidence="7">Cobyrinate a,c-diamide synthase</fullName>
        <ecNumber evidence="7">6.3.5.11</ecNumber>
    </recommendedName>
    <alternativeName>
        <fullName evidence="7">Cobyrinic acid a,c-diamide synthetase</fullName>
    </alternativeName>
</protein>
<feature type="domain" description="CobB/CobQ-like glutamine amidotransferase" evidence="9">
    <location>
        <begin position="241"/>
        <end position="424"/>
    </location>
</feature>
<proteinExistence type="inferred from homology"/>
<dbReference type="RefSeq" id="WP_110369225.1">
    <property type="nucleotide sequence ID" value="NZ_CP029287.2"/>
</dbReference>
<keyword evidence="3 7" id="KW-0547">Nucleotide-binding</keyword>
<dbReference type="NCBIfam" id="TIGR00379">
    <property type="entry name" value="cobB"/>
    <property type="match status" value="1"/>
</dbReference>
<feature type="active site" description="Nucleophile" evidence="7">
    <location>
        <position position="320"/>
    </location>
</feature>
<evidence type="ECO:0000259" key="9">
    <source>
        <dbReference type="Pfam" id="PF07685"/>
    </source>
</evidence>
<keyword evidence="2 7" id="KW-0436">Ligase</keyword>
<dbReference type="Proteomes" id="UP000247586">
    <property type="component" value="Chromosome"/>
</dbReference>
<dbReference type="STRING" id="1293036.GCA_001315825_00313"/>
<dbReference type="InterPro" id="IPR029062">
    <property type="entry name" value="Class_I_gatase-like"/>
</dbReference>
<dbReference type="CDD" id="cd05388">
    <property type="entry name" value="CobB_N"/>
    <property type="match status" value="1"/>
</dbReference>
<dbReference type="SUPFAM" id="SSF52317">
    <property type="entry name" value="Class I glutamine amidotransferase-like"/>
    <property type="match status" value="1"/>
</dbReference>
<reference evidence="10 11" key="1">
    <citation type="submission" date="2018-05" db="EMBL/GenBank/DDBJ databases">
        <title>Complete Genome Sequences of Extremely Thermoacidophilic, Metal-Mobilizing Type-Strain Members of the Archaeal Family Sulfolobaceae: Acidianus brierleyi DSM-1651T, Acidianus sulfidivorans DSM-18786T, Metallosphaera hakonensis DSM-7519T, and Metallosphaera prunae DSM-10039T.</title>
        <authorList>
            <person name="Counts J.A."/>
            <person name="Kelly R.M."/>
        </authorList>
    </citation>
    <scope>NUCLEOTIDE SEQUENCE [LARGE SCALE GENOMIC DNA]</scope>
    <source>
        <strain evidence="10 11">HO1-1</strain>
    </source>
</reference>
<dbReference type="InterPro" id="IPR002586">
    <property type="entry name" value="CobQ/CobB/MinD/ParA_Nub-bd_dom"/>
</dbReference>
<comment type="cofactor">
    <cofactor evidence="1 7">
        <name>Mg(2+)</name>
        <dbReference type="ChEBI" id="CHEBI:18420"/>
    </cofactor>
</comment>
<reference evidence="11" key="2">
    <citation type="submission" date="2020-03" db="EMBL/GenBank/DDBJ databases">
        <title>Complete Genome Sequences of Extremely Thermoacidophilic, Metal-Mobilizing Type-Strain Members of the Archaeal Family Sulfolobaceae: Acidianus brierleyi DSM-1651T, Acidianus sulfidivorans DSM-18786T, Metallosphaera hakonensis DSM-7519T, and Metallosphaera prunae DSM-10039T.</title>
        <authorList>
            <person name="Counts J.A."/>
            <person name="Kelly R.M."/>
        </authorList>
    </citation>
    <scope>NUCLEOTIDE SEQUENCE [LARGE SCALE GENOMIC DNA]</scope>
    <source>
        <strain evidence="11">HO1-1</strain>
    </source>
</reference>
<evidence type="ECO:0000256" key="4">
    <source>
        <dbReference type="ARBA" id="ARBA00022840"/>
    </source>
</evidence>
<comment type="domain">
    <text evidence="7">Comprises of two domains. The C-terminal domain contains the binding site for glutamine and catalyzes the hydrolysis of this substrate to glutamate and ammonia. The N-terminal domain is anticipated to bind ATP and cobyrinate and catalyzes the ultimate synthesis of the diamide product. The ammonia produced via the glutaminase domain is probably translocated to the adjacent domain via a molecular tunnel, where it reacts with an activated intermediate.</text>
</comment>
<dbReference type="AlphaFoldDB" id="A0A2U9IU00"/>
<sequence length="432" mass="48086">MLPRVIISSDRSSSGKTLVSSAIMWSLSKKLRVRGFKAGPDYIDPGYHRIATGRPSINLDLFMMGKEGVLRSLAKYSRDVDISIIEGVMGLYDGHGIEYSTFKLSEFTKTPIILVLDCSAMGSTAAAIIHGLKSYGGADIRGVIFNKIGSETHYSYCKENVRDVKVLGYIPRISFTVPSRHLGLFTVETYNQAIDAIRLISEQVESHVDLDEVVDIASSAPDIDFMEENEEENRNPNKVAAIAYDSAFSFYYQENLDQIAKKYTIKLFSPINNEKVDGASLIYLGGGYPELFVKELSQSQVTMKWISNEVSRGTPLIAECGGLMYLSSYIKTKEGSFPMAKIYDIGISFDKLTLGYRIAETIQDSFFGVKGTLIRGHEFHTSSPEYVKENNFVFKYKNGRGILDGLDGARVNNSIASYLHVHFNGLRRGLSF</sequence>
<evidence type="ECO:0000256" key="2">
    <source>
        <dbReference type="ARBA" id="ARBA00022598"/>
    </source>
</evidence>
<comment type="miscellaneous">
    <text evidence="7">The a and c carboxylates of cobyrinate are activated for nucleophilic attack via formation of a phosphorylated intermediate by ATP. CbiA catalyzes first the amidation of the c-carboxylate, and then that of the a-carboxylate.</text>
</comment>
<dbReference type="GO" id="GO:0009236">
    <property type="term" value="P:cobalamin biosynthetic process"/>
    <property type="evidence" value="ECO:0007669"/>
    <property type="project" value="UniProtKB-UniRule"/>
</dbReference>
<keyword evidence="5 7" id="KW-0460">Magnesium</keyword>
<accession>A0A2U9IU00</accession>
<dbReference type="EC" id="6.3.5.11" evidence="7"/>
<dbReference type="Gene3D" id="3.40.50.300">
    <property type="entry name" value="P-loop containing nucleotide triphosphate hydrolases"/>
    <property type="match status" value="1"/>
</dbReference>
<name>A0A2U9IU00_9CREN</name>
<dbReference type="PROSITE" id="PS51274">
    <property type="entry name" value="GATASE_COBBQ"/>
    <property type="match status" value="1"/>
</dbReference>
<evidence type="ECO:0000313" key="11">
    <source>
        <dbReference type="Proteomes" id="UP000247586"/>
    </source>
</evidence>
<dbReference type="InterPro" id="IPR027417">
    <property type="entry name" value="P-loop_NTPase"/>
</dbReference>
<evidence type="ECO:0000256" key="1">
    <source>
        <dbReference type="ARBA" id="ARBA00001946"/>
    </source>
</evidence>
<gene>
    <name evidence="7" type="primary">cbiA</name>
    <name evidence="10" type="ORF">DFR87_07195</name>
</gene>
<keyword evidence="4 7" id="KW-0067">ATP-binding</keyword>
<dbReference type="GO" id="GO:0005524">
    <property type="term" value="F:ATP binding"/>
    <property type="evidence" value="ECO:0007669"/>
    <property type="project" value="UniProtKB-UniRule"/>
</dbReference>
<dbReference type="HAMAP" id="MF_00027">
    <property type="entry name" value="CobB_CbiA"/>
    <property type="match status" value="1"/>
</dbReference>
<dbReference type="PANTHER" id="PTHR43873:SF1">
    <property type="entry name" value="COBYRINATE A,C-DIAMIDE SYNTHASE"/>
    <property type="match status" value="1"/>
</dbReference>
<dbReference type="Pfam" id="PF07685">
    <property type="entry name" value="GATase_3"/>
    <property type="match status" value="1"/>
</dbReference>
<dbReference type="CDD" id="cd03130">
    <property type="entry name" value="GATase1_CobB"/>
    <property type="match status" value="1"/>
</dbReference>
<comment type="pathway">
    <text evidence="7">Cofactor biosynthesis; adenosylcobalamin biosynthesis; cob(II)yrinate a,c-diamide from sirohydrochlorin (anaerobic route): step 10/10.</text>
</comment>
<dbReference type="PANTHER" id="PTHR43873">
    <property type="entry name" value="COBYRINATE A,C-DIAMIDE SYNTHASE"/>
    <property type="match status" value="1"/>
</dbReference>
<evidence type="ECO:0000256" key="7">
    <source>
        <dbReference type="HAMAP-Rule" id="MF_00027"/>
    </source>
</evidence>
<dbReference type="GeneID" id="36835115"/>
<evidence type="ECO:0000256" key="5">
    <source>
        <dbReference type="ARBA" id="ARBA00022842"/>
    </source>
</evidence>
<dbReference type="KEGG" id="mhk:DFR87_07195"/>
<organism evidence="10 11">
    <name type="scientific">Metallosphaera hakonensis JCM 8857 = DSM 7519</name>
    <dbReference type="NCBI Taxonomy" id="1293036"/>
    <lineage>
        <taxon>Archaea</taxon>
        <taxon>Thermoproteota</taxon>
        <taxon>Thermoprotei</taxon>
        <taxon>Sulfolobales</taxon>
        <taxon>Sulfolobaceae</taxon>
        <taxon>Metallosphaera</taxon>
    </lineage>
</organism>
<comment type="catalytic activity">
    <reaction evidence="7">
        <text>cob(II)yrinate + 2 L-glutamine + 2 ATP + 2 H2O = cob(II)yrinate a,c diamide + 2 L-glutamate + 2 ADP + 2 phosphate + 2 H(+)</text>
        <dbReference type="Rhea" id="RHEA:26289"/>
        <dbReference type="ChEBI" id="CHEBI:15377"/>
        <dbReference type="ChEBI" id="CHEBI:15378"/>
        <dbReference type="ChEBI" id="CHEBI:29985"/>
        <dbReference type="ChEBI" id="CHEBI:30616"/>
        <dbReference type="ChEBI" id="CHEBI:43474"/>
        <dbReference type="ChEBI" id="CHEBI:58359"/>
        <dbReference type="ChEBI" id="CHEBI:58537"/>
        <dbReference type="ChEBI" id="CHEBI:58894"/>
        <dbReference type="ChEBI" id="CHEBI:456216"/>
        <dbReference type="EC" id="6.3.5.11"/>
    </reaction>
</comment>
<dbReference type="UniPathway" id="UPA00148">
    <property type="reaction ID" value="UER00231"/>
</dbReference>
<dbReference type="NCBIfam" id="NF002204">
    <property type="entry name" value="PRK01077.1"/>
    <property type="match status" value="1"/>
</dbReference>
<reference evidence="11" key="3">
    <citation type="submission" date="2020-03" db="EMBL/GenBank/DDBJ databases">
        <title>Sequencing and Assembly of Multiple Reported Metal-Biooxidizing Members of the Extremely Thermoacidophilic Archaeal Family Sulfolobaceae.</title>
        <authorList>
            <person name="Counts J.A."/>
            <person name="Kelly R.M."/>
        </authorList>
    </citation>
    <scope>NUCLEOTIDE SEQUENCE [LARGE SCALE GENOMIC DNA]</scope>
    <source>
        <strain evidence="11">HO1-1</strain>
    </source>
</reference>
<dbReference type="Gene3D" id="3.40.50.880">
    <property type="match status" value="1"/>
</dbReference>
<dbReference type="InterPro" id="IPR004484">
    <property type="entry name" value="CbiA/CobB_synth"/>
</dbReference>
<keyword evidence="6 7" id="KW-0315">Glutamine amidotransferase</keyword>
<feature type="domain" description="CobQ/CobB/MinD/ParA nucleotide binding" evidence="8">
    <location>
        <begin position="6"/>
        <end position="172"/>
    </location>
</feature>
<dbReference type="EMBL" id="CP029287">
    <property type="protein sequence ID" value="AWR99506.1"/>
    <property type="molecule type" value="Genomic_DNA"/>
</dbReference>
<feature type="site" description="Increases nucleophilicity of active site Cys" evidence="7">
    <location>
        <position position="420"/>
    </location>
</feature>
<dbReference type="Pfam" id="PF01656">
    <property type="entry name" value="CbiA"/>
    <property type="match status" value="1"/>
</dbReference>
<evidence type="ECO:0000256" key="6">
    <source>
        <dbReference type="ARBA" id="ARBA00022962"/>
    </source>
</evidence>
<comment type="similarity">
    <text evidence="7">Belongs to the CobB/CbiA family.</text>
</comment>
<evidence type="ECO:0000259" key="8">
    <source>
        <dbReference type="Pfam" id="PF01656"/>
    </source>
</evidence>
<evidence type="ECO:0000256" key="3">
    <source>
        <dbReference type="ARBA" id="ARBA00022741"/>
    </source>
</evidence>